<evidence type="ECO:0000313" key="2">
    <source>
        <dbReference type="Proteomes" id="UP000280270"/>
    </source>
</evidence>
<protein>
    <submittedName>
        <fullName evidence="1">CRISPR-associated protein Csn2</fullName>
    </submittedName>
</protein>
<reference evidence="1 2" key="1">
    <citation type="journal article" date="2018" name="BMC Genomics">
        <title>Genes significantly associated with lineage II food isolates of Listeria monocytogenes.</title>
        <authorList>
            <person name="Pirone-Davies C."/>
            <person name="Chen Y."/>
            <person name="Pightling A."/>
            <person name="Ryan G."/>
            <person name="Wang Y."/>
            <person name="Yao K."/>
            <person name="Hoffmann M."/>
            <person name="Allard M.W."/>
        </authorList>
    </citation>
    <scope>NUCLEOTIDE SEQUENCE [LARGE SCALE GENOMIC DNA]</scope>
    <source>
        <strain evidence="1 2">CFSAN028761</strain>
    </source>
</reference>
<dbReference type="InterPro" id="IPR038600">
    <property type="entry name" value="Csn2_sf"/>
</dbReference>
<dbReference type="NCBIfam" id="TIGR01866">
    <property type="entry name" value="cas_Csn2"/>
    <property type="match status" value="1"/>
</dbReference>
<accession>A0AB37NU59</accession>
<organism evidence="1 2">
    <name type="scientific">Listeria monocytogenes</name>
    <dbReference type="NCBI Taxonomy" id="1639"/>
    <lineage>
        <taxon>Bacteria</taxon>
        <taxon>Bacillati</taxon>
        <taxon>Bacillota</taxon>
        <taxon>Bacilli</taxon>
        <taxon>Bacillales</taxon>
        <taxon>Listeriaceae</taxon>
        <taxon>Listeria</taxon>
    </lineage>
</organism>
<dbReference type="Proteomes" id="UP000280270">
    <property type="component" value="Unassembled WGS sequence"/>
</dbReference>
<dbReference type="EMBL" id="QUQA01000009">
    <property type="protein sequence ID" value="RKC03776.1"/>
    <property type="molecule type" value="Genomic_DNA"/>
</dbReference>
<sequence length="231" mass="26928">MPDSFSWEMLSMNFNFKLLDEPITIEDSTIFVIEDVRVFANVAKLFYQYDETEELKVFNTKQHPLKSSELMLVTDILGHDINSAATLKLIYTDLEQQLNEKPEVKSMIDKLTATISELIGYELLEHELDLEEDEITVIELFKALGIKIETKSDTVFEKLIEIVQVYKYLSKKKLLVLINVCSYLTEEELLELRRYISLYQVKVLFIEPRKIKGSPQVTLDSDYFLHVENSV</sequence>
<dbReference type="InterPro" id="IPR010146">
    <property type="entry name" value="CRISPR-assoc_prot_Csn2-typ"/>
</dbReference>
<dbReference type="Pfam" id="PF09711">
    <property type="entry name" value="Cas_Csn2"/>
    <property type="match status" value="1"/>
</dbReference>
<gene>
    <name evidence="1" type="primary">csn2</name>
    <name evidence="1" type="ORF">AE233_00993</name>
</gene>
<proteinExistence type="predicted"/>
<evidence type="ECO:0000313" key="1">
    <source>
        <dbReference type="EMBL" id="RKC03776.1"/>
    </source>
</evidence>
<name>A0AB37NU59_LISMN</name>
<dbReference type="AlphaFoldDB" id="A0AB37NU59"/>
<dbReference type="Gene3D" id="3.40.50.11940">
    <property type="match status" value="2"/>
</dbReference>
<comment type="caution">
    <text evidence="1">The sequence shown here is derived from an EMBL/GenBank/DDBJ whole genome shotgun (WGS) entry which is preliminary data.</text>
</comment>